<dbReference type="AlphaFoldDB" id="A0A418KHK8"/>
<evidence type="ECO:0000313" key="1">
    <source>
        <dbReference type="EMBL" id="RIQ11886.1"/>
    </source>
</evidence>
<sequence>MELPRLLEGDPPIVLRGYPVEMVVAEKVRTALQRGLASTRWRDFGDLYLLTGRVAFTAAAVREAIMAVAEHCKVDLEGLVGVLDGYGQVGKCGWLAWRARVALTEVLPESFGDVVAATVAFADPVQDGSLAGTALWRPVEREWRG</sequence>
<protein>
    <submittedName>
        <fullName evidence="1">Uncharacterized protein</fullName>
    </submittedName>
</protein>
<gene>
    <name evidence="1" type="ORF">DY240_27960</name>
</gene>
<accession>A0A418KHK8</accession>
<comment type="caution">
    <text evidence="1">The sequence shown here is derived from an EMBL/GenBank/DDBJ whole genome shotgun (WGS) entry which is preliminary data.</text>
</comment>
<name>A0A418KHK8_9ACTN</name>
<dbReference type="Pfam" id="PF08843">
    <property type="entry name" value="AbiEii"/>
    <property type="match status" value="1"/>
</dbReference>
<dbReference type="EMBL" id="QUAL01000414">
    <property type="protein sequence ID" value="RIQ11886.1"/>
    <property type="molecule type" value="Genomic_DNA"/>
</dbReference>
<evidence type="ECO:0000313" key="2">
    <source>
        <dbReference type="Proteomes" id="UP000284057"/>
    </source>
</evidence>
<dbReference type="InterPro" id="IPR014942">
    <property type="entry name" value="AbiEii"/>
</dbReference>
<keyword evidence="2" id="KW-1185">Reference proteome</keyword>
<organism evidence="1 2">
    <name type="scientific">Jiangella rhizosphaerae</name>
    <dbReference type="NCBI Taxonomy" id="2293569"/>
    <lineage>
        <taxon>Bacteria</taxon>
        <taxon>Bacillati</taxon>
        <taxon>Actinomycetota</taxon>
        <taxon>Actinomycetes</taxon>
        <taxon>Jiangellales</taxon>
        <taxon>Jiangellaceae</taxon>
        <taxon>Jiangella</taxon>
    </lineage>
</organism>
<reference evidence="1 2" key="1">
    <citation type="submission" date="2018-09" db="EMBL/GenBank/DDBJ databases">
        <title>Isolation, diversity and antifungal activity of actinobacteria from wheat.</title>
        <authorList>
            <person name="Han C."/>
        </authorList>
    </citation>
    <scope>NUCLEOTIDE SEQUENCE [LARGE SCALE GENOMIC DNA]</scope>
    <source>
        <strain evidence="1 2">NEAU-YY265</strain>
    </source>
</reference>
<dbReference type="Proteomes" id="UP000284057">
    <property type="component" value="Unassembled WGS sequence"/>
</dbReference>
<proteinExistence type="predicted"/>